<evidence type="ECO:0008006" key="3">
    <source>
        <dbReference type="Google" id="ProtNLM"/>
    </source>
</evidence>
<dbReference type="Proteomes" id="UP001050975">
    <property type="component" value="Unassembled WGS sequence"/>
</dbReference>
<dbReference type="InterPro" id="IPR013783">
    <property type="entry name" value="Ig-like_fold"/>
</dbReference>
<name>A0AAV3XHV8_9CYAN</name>
<organism evidence="1 2">
    <name type="scientific">Microseira wollei NIES-4236</name>
    <dbReference type="NCBI Taxonomy" id="2530354"/>
    <lineage>
        <taxon>Bacteria</taxon>
        <taxon>Bacillati</taxon>
        <taxon>Cyanobacteriota</taxon>
        <taxon>Cyanophyceae</taxon>
        <taxon>Oscillatoriophycideae</taxon>
        <taxon>Aerosakkonematales</taxon>
        <taxon>Aerosakkonemataceae</taxon>
        <taxon>Microseira</taxon>
    </lineage>
</organism>
<dbReference type="Gene3D" id="2.60.40.10">
    <property type="entry name" value="Immunoglobulins"/>
    <property type="match status" value="1"/>
</dbReference>
<gene>
    <name evidence="1" type="ORF">MiSe_48870</name>
</gene>
<evidence type="ECO:0000313" key="2">
    <source>
        <dbReference type="Proteomes" id="UP001050975"/>
    </source>
</evidence>
<comment type="caution">
    <text evidence="1">The sequence shown here is derived from an EMBL/GenBank/DDBJ whole genome shotgun (WGS) entry which is preliminary data.</text>
</comment>
<protein>
    <recommendedName>
        <fullName evidence="3">Ser-Thr-rich glycosyl-phosphatidyl-inositol-anchored membrane family protein</fullName>
    </recommendedName>
</protein>
<dbReference type="EMBL" id="BLAY01000081">
    <property type="protein sequence ID" value="GET40079.1"/>
    <property type="molecule type" value="Genomic_DNA"/>
</dbReference>
<dbReference type="AlphaFoldDB" id="A0AAV3XHV8"/>
<evidence type="ECO:0000313" key="1">
    <source>
        <dbReference type="EMBL" id="GET40079.1"/>
    </source>
</evidence>
<keyword evidence="2" id="KW-1185">Reference proteome</keyword>
<reference evidence="1" key="1">
    <citation type="submission" date="2019-10" db="EMBL/GenBank/DDBJ databases">
        <title>Draft genome sequece of Microseira wollei NIES-4236.</title>
        <authorList>
            <person name="Yamaguchi H."/>
            <person name="Suzuki S."/>
            <person name="Kawachi M."/>
        </authorList>
    </citation>
    <scope>NUCLEOTIDE SEQUENCE</scope>
    <source>
        <strain evidence="1">NIES-4236</strain>
    </source>
</reference>
<dbReference type="RefSeq" id="WP_226585858.1">
    <property type="nucleotide sequence ID" value="NZ_BLAY01000081.1"/>
</dbReference>
<accession>A0AAV3XHV8</accession>
<sequence>MENDKSANLTIEALPDTQPPLVKVISPNGGEILKVGDWVTIMWKSLDNVEIVEHRVRISRQGQNGTFAPIVKGLDGDDMSYDWQVTGPGTSKAVIQVVAFDAAGNRGFDNSDTPFIIQP</sequence>
<proteinExistence type="predicted"/>